<evidence type="ECO:0000256" key="13">
    <source>
        <dbReference type="ARBA" id="ARBA00048823"/>
    </source>
</evidence>
<feature type="binding site" evidence="15">
    <location>
        <position position="227"/>
    </location>
    <ligand>
        <name>L-serine</name>
        <dbReference type="ChEBI" id="CHEBI:33384"/>
    </ligand>
</feature>
<feature type="binding site" evidence="16">
    <location>
        <begin position="258"/>
        <end position="260"/>
    </location>
    <ligand>
        <name>ATP</name>
        <dbReference type="ChEBI" id="CHEBI:30616"/>
    </ligand>
</feature>
<dbReference type="CDD" id="cd00770">
    <property type="entry name" value="SerRS_core"/>
    <property type="match status" value="1"/>
</dbReference>
<dbReference type="InterPro" id="IPR033729">
    <property type="entry name" value="SerRS_core"/>
</dbReference>
<keyword evidence="9" id="KW-0648">Protein biosynthesis</keyword>
<feature type="binding site" evidence="15">
    <location>
        <position position="379"/>
    </location>
    <ligand>
        <name>L-serine</name>
        <dbReference type="ChEBI" id="CHEBI:33384"/>
    </ligand>
</feature>
<dbReference type="Proteomes" id="UP000254834">
    <property type="component" value="Chromosome"/>
</dbReference>
<dbReference type="GO" id="GO:0005524">
    <property type="term" value="F:ATP binding"/>
    <property type="evidence" value="ECO:0007669"/>
    <property type="project" value="UniProtKB-KW"/>
</dbReference>
<evidence type="ECO:0000256" key="7">
    <source>
        <dbReference type="ARBA" id="ARBA00022741"/>
    </source>
</evidence>
<keyword evidence="20" id="KW-1185">Reference proteome</keyword>
<proteinExistence type="inferred from homology"/>
<dbReference type="NCBIfam" id="TIGR00414">
    <property type="entry name" value="serS"/>
    <property type="match status" value="1"/>
</dbReference>
<dbReference type="SUPFAM" id="SSF46589">
    <property type="entry name" value="tRNA-binding arm"/>
    <property type="match status" value="1"/>
</dbReference>
<dbReference type="Pfam" id="PF00587">
    <property type="entry name" value="tRNA-synt_2b"/>
    <property type="match status" value="1"/>
</dbReference>
<dbReference type="Pfam" id="PF02403">
    <property type="entry name" value="Seryl_tRNA_N"/>
    <property type="match status" value="1"/>
</dbReference>
<dbReference type="InterPro" id="IPR042103">
    <property type="entry name" value="SerRS_1_N_sf"/>
</dbReference>
<evidence type="ECO:0000256" key="14">
    <source>
        <dbReference type="NCBIfam" id="TIGR00414"/>
    </source>
</evidence>
<dbReference type="SUPFAM" id="SSF55681">
    <property type="entry name" value="Class II aaRS and biotin synthetases"/>
    <property type="match status" value="1"/>
</dbReference>
<keyword evidence="5" id="KW-0963">Cytoplasm</keyword>
<feature type="binding site" evidence="16">
    <location>
        <begin position="345"/>
        <end position="348"/>
    </location>
    <ligand>
        <name>ATP</name>
        <dbReference type="ChEBI" id="CHEBI:30616"/>
    </ligand>
</feature>
<evidence type="ECO:0000256" key="2">
    <source>
        <dbReference type="ARBA" id="ARBA00005045"/>
    </source>
</evidence>
<comment type="subcellular location">
    <subcellularLocation>
        <location evidence="1">Cytoplasm</location>
    </subcellularLocation>
</comment>
<dbReference type="Gene3D" id="3.30.930.10">
    <property type="entry name" value="Bira Bifunctional Protein, Domain 2"/>
    <property type="match status" value="1"/>
</dbReference>
<evidence type="ECO:0000256" key="5">
    <source>
        <dbReference type="ARBA" id="ARBA00022490"/>
    </source>
</evidence>
<dbReference type="GO" id="GO:0006434">
    <property type="term" value="P:seryl-tRNA aminoacylation"/>
    <property type="evidence" value="ECO:0007669"/>
    <property type="project" value="UniProtKB-UniRule"/>
</dbReference>
<dbReference type="EMBL" id="CP025544">
    <property type="protein sequence ID" value="AXK60414.1"/>
    <property type="molecule type" value="Genomic_DNA"/>
</dbReference>
<evidence type="ECO:0000256" key="12">
    <source>
        <dbReference type="ARBA" id="ARBA00047929"/>
    </source>
</evidence>
<keyword evidence="17" id="KW-0175">Coiled coil</keyword>
<evidence type="ECO:0000256" key="8">
    <source>
        <dbReference type="ARBA" id="ARBA00022840"/>
    </source>
</evidence>
<protein>
    <recommendedName>
        <fullName evidence="11 14">Serine--tRNA ligase</fullName>
        <ecNumber evidence="4 14">6.1.1.11</ecNumber>
    </recommendedName>
</protein>
<evidence type="ECO:0000313" key="19">
    <source>
        <dbReference type="EMBL" id="AXK60414.1"/>
    </source>
</evidence>
<comment type="catalytic activity">
    <reaction evidence="12">
        <text>tRNA(Sec) + L-serine + ATP = L-seryl-tRNA(Sec) + AMP + diphosphate + H(+)</text>
        <dbReference type="Rhea" id="RHEA:42580"/>
        <dbReference type="Rhea" id="RHEA-COMP:9742"/>
        <dbReference type="Rhea" id="RHEA-COMP:10128"/>
        <dbReference type="ChEBI" id="CHEBI:15378"/>
        <dbReference type="ChEBI" id="CHEBI:30616"/>
        <dbReference type="ChEBI" id="CHEBI:33019"/>
        <dbReference type="ChEBI" id="CHEBI:33384"/>
        <dbReference type="ChEBI" id="CHEBI:78442"/>
        <dbReference type="ChEBI" id="CHEBI:78533"/>
        <dbReference type="ChEBI" id="CHEBI:456215"/>
        <dbReference type="EC" id="6.1.1.11"/>
    </reaction>
</comment>
<dbReference type="InterPro" id="IPR006195">
    <property type="entry name" value="aa-tRNA-synth_II"/>
</dbReference>
<comment type="catalytic activity">
    <reaction evidence="13">
        <text>tRNA(Ser) + L-serine + ATP = L-seryl-tRNA(Ser) + AMP + diphosphate + H(+)</text>
        <dbReference type="Rhea" id="RHEA:12292"/>
        <dbReference type="Rhea" id="RHEA-COMP:9669"/>
        <dbReference type="Rhea" id="RHEA-COMP:9703"/>
        <dbReference type="ChEBI" id="CHEBI:15378"/>
        <dbReference type="ChEBI" id="CHEBI:30616"/>
        <dbReference type="ChEBI" id="CHEBI:33019"/>
        <dbReference type="ChEBI" id="CHEBI:33384"/>
        <dbReference type="ChEBI" id="CHEBI:78442"/>
        <dbReference type="ChEBI" id="CHEBI:78533"/>
        <dbReference type="ChEBI" id="CHEBI:456215"/>
        <dbReference type="EC" id="6.1.1.11"/>
    </reaction>
</comment>
<sequence>MEFYMIDLAQLRNNEHNIVARIEKKDPRFNIQALLDADKAFRAISTEVDALREEKNKLASQAKQQVTDEIRSRSIEISKILKQKEQELALAEAEFKNLYASCPNPAEEDVPTGNKEANVVVREIGAKPTFDFEPQSHVELGNNLGWFDFEAAARMTGSNFALYKGDAVKLLYSLTMLMLKNNIKHGFTPILPPYLVNTKSLEAAGQLPKFADGVYKVENEDLYLSPTSEVNLTNMYRDMILDRAQLPVRMTAWTSCFRREAGGYGSAERGLIRIHEFEKLELYSIVTPEESAKELEKMVAAAENILQMLGLHYRVSLLAAQDTSFQSVKTYDIEVWMPGQKAYYEVSSASNCHAFQARRGGIRYREFKGGKTVHAHTLNASSLALPRLMVALMETYQQADGSIELPAVIKEQGLFE</sequence>
<feature type="binding site" evidence="15">
    <location>
        <position position="258"/>
    </location>
    <ligand>
        <name>L-serine</name>
        <dbReference type="ChEBI" id="CHEBI:33384"/>
    </ligand>
</feature>
<evidence type="ECO:0000256" key="9">
    <source>
        <dbReference type="ARBA" id="ARBA00022917"/>
    </source>
</evidence>
<evidence type="ECO:0000256" key="3">
    <source>
        <dbReference type="ARBA" id="ARBA00010728"/>
    </source>
</evidence>
<dbReference type="KEGG" id="cdes:C0J27_01470"/>
<reference evidence="19 20" key="1">
    <citation type="submission" date="2017-12" db="EMBL/GenBank/DDBJ databases">
        <title>Chromulinavorax destructans is a abundant pathogen of dominant heterotrophic picoflagllates.</title>
        <authorList>
            <person name="Deeg C.M."/>
            <person name="Zimmer M."/>
            <person name="Suttle C.A."/>
        </authorList>
    </citation>
    <scope>NUCLEOTIDE SEQUENCE [LARGE SCALE GENOMIC DNA]</scope>
    <source>
        <strain evidence="19 20">SeV1</strain>
    </source>
</reference>
<comment type="pathway">
    <text evidence="2">Aminoacyl-tRNA biosynthesis; selenocysteinyl-tRNA(Sec) biosynthesis; L-seryl-tRNA(Sec) from L-serine and tRNA(Sec): step 1/1.</text>
</comment>
<evidence type="ECO:0000256" key="11">
    <source>
        <dbReference type="ARBA" id="ARBA00039158"/>
    </source>
</evidence>
<gene>
    <name evidence="19" type="ORF">C0J27_01470</name>
</gene>
<evidence type="ECO:0000256" key="1">
    <source>
        <dbReference type="ARBA" id="ARBA00004496"/>
    </source>
</evidence>
<keyword evidence="10" id="KW-0030">Aminoacyl-tRNA synthetase</keyword>
<dbReference type="PRINTS" id="PR00981">
    <property type="entry name" value="TRNASYNTHSER"/>
</dbReference>
<evidence type="ECO:0000256" key="16">
    <source>
        <dbReference type="PIRSR" id="PIRSR001529-2"/>
    </source>
</evidence>
<accession>A0A345ZAU7</accession>
<evidence type="ECO:0000256" key="6">
    <source>
        <dbReference type="ARBA" id="ARBA00022598"/>
    </source>
</evidence>
<dbReference type="GO" id="GO:0005737">
    <property type="term" value="C:cytoplasm"/>
    <property type="evidence" value="ECO:0007669"/>
    <property type="project" value="UniProtKB-SubCell"/>
</dbReference>
<keyword evidence="6 19" id="KW-0436">Ligase</keyword>
<evidence type="ECO:0000259" key="18">
    <source>
        <dbReference type="PROSITE" id="PS50862"/>
    </source>
</evidence>
<evidence type="ECO:0000256" key="10">
    <source>
        <dbReference type="ARBA" id="ARBA00023146"/>
    </source>
</evidence>
<dbReference type="InterPro" id="IPR015866">
    <property type="entry name" value="Ser-tRNA-synth_1_N"/>
</dbReference>
<feature type="coiled-coil region" evidence="17">
    <location>
        <begin position="41"/>
        <end position="101"/>
    </location>
</feature>
<dbReference type="AlphaFoldDB" id="A0A345ZAU7"/>
<dbReference type="GO" id="GO:0004828">
    <property type="term" value="F:serine-tRNA ligase activity"/>
    <property type="evidence" value="ECO:0007669"/>
    <property type="project" value="UniProtKB-UniRule"/>
</dbReference>
<evidence type="ECO:0000256" key="17">
    <source>
        <dbReference type="SAM" id="Coils"/>
    </source>
</evidence>
<dbReference type="InterPro" id="IPR002314">
    <property type="entry name" value="aa-tRNA-synt_IIb"/>
</dbReference>
<organism evidence="19 20">
    <name type="scientific">Candidatus Chromulinivorax destructor</name>
    <dbReference type="NCBI Taxonomy" id="2066483"/>
    <lineage>
        <taxon>Bacteria</taxon>
        <taxon>Candidatus Babelota</taxon>
        <taxon>Candidatus Babeliae</taxon>
        <taxon>Candidatus Babeliales</taxon>
        <taxon>Candidatus Chromulinivoraceae</taxon>
        <taxon>Candidatus Chromulinivorax</taxon>
    </lineage>
</organism>
<evidence type="ECO:0000313" key="20">
    <source>
        <dbReference type="Proteomes" id="UP000254834"/>
    </source>
</evidence>
<evidence type="ECO:0000256" key="4">
    <source>
        <dbReference type="ARBA" id="ARBA00012840"/>
    </source>
</evidence>
<dbReference type="PANTHER" id="PTHR43697">
    <property type="entry name" value="SERYL-TRNA SYNTHETASE"/>
    <property type="match status" value="1"/>
</dbReference>
<evidence type="ECO:0000256" key="15">
    <source>
        <dbReference type="PIRSR" id="PIRSR001529-1"/>
    </source>
</evidence>
<dbReference type="InterPro" id="IPR002317">
    <property type="entry name" value="Ser-tRNA-ligase_type_1"/>
</dbReference>
<dbReference type="PIRSF" id="PIRSF001529">
    <property type="entry name" value="Ser-tRNA-synth_IIa"/>
    <property type="match status" value="1"/>
</dbReference>
<dbReference type="EC" id="6.1.1.11" evidence="4 14"/>
<dbReference type="InterPro" id="IPR010978">
    <property type="entry name" value="tRNA-bd_arm"/>
</dbReference>
<keyword evidence="8 16" id="KW-0067">ATP-binding</keyword>
<dbReference type="PANTHER" id="PTHR43697:SF1">
    <property type="entry name" value="SERINE--TRNA LIGASE"/>
    <property type="match status" value="1"/>
</dbReference>
<feature type="domain" description="Aminoacyl-transfer RNA synthetases class-II family profile" evidence="18">
    <location>
        <begin position="178"/>
        <end position="406"/>
    </location>
</feature>
<name>A0A345ZAU7_9BACT</name>
<dbReference type="PROSITE" id="PS50862">
    <property type="entry name" value="AA_TRNA_LIGASE_II"/>
    <property type="match status" value="1"/>
</dbReference>
<keyword evidence="7" id="KW-0547">Nucleotide-binding</keyword>
<comment type="similarity">
    <text evidence="3">Belongs to the class-II aminoacyl-tRNA synthetase family. Type-1 seryl-tRNA synthetase subfamily.</text>
</comment>
<dbReference type="Gene3D" id="1.10.287.40">
    <property type="entry name" value="Serine-tRNA synthetase, tRNA binding domain"/>
    <property type="match status" value="1"/>
</dbReference>
<feature type="binding site" evidence="15">
    <location>
        <position position="281"/>
    </location>
    <ligand>
        <name>L-serine</name>
        <dbReference type="ChEBI" id="CHEBI:33384"/>
    </ligand>
</feature>
<dbReference type="OrthoDB" id="9804647at2"/>
<dbReference type="InterPro" id="IPR045864">
    <property type="entry name" value="aa-tRNA-synth_II/BPL/LPL"/>
</dbReference>